<evidence type="ECO:0000259" key="1">
    <source>
        <dbReference type="Pfam" id="PF21758"/>
    </source>
</evidence>
<evidence type="ECO:0000313" key="3">
    <source>
        <dbReference type="Proteomes" id="UP000294854"/>
    </source>
</evidence>
<protein>
    <recommendedName>
        <fullName evidence="1">Prenylated flavin chaperone LpdD-like domain-containing protein</fullName>
    </recommendedName>
</protein>
<evidence type="ECO:0000313" key="2">
    <source>
        <dbReference type="EMBL" id="TDG75412.1"/>
    </source>
</evidence>
<feature type="domain" description="Prenylated flavin chaperone LpdD-like" evidence="1">
    <location>
        <begin position="9"/>
        <end position="118"/>
    </location>
</feature>
<dbReference type="InterPro" id="IPR048844">
    <property type="entry name" value="LpdD_chaperone-like"/>
</dbReference>
<dbReference type="Proteomes" id="UP000294854">
    <property type="component" value="Unassembled WGS sequence"/>
</dbReference>
<reference evidence="2 3" key="1">
    <citation type="journal article" date="2019" name="Appl. Microbiol. Biotechnol.">
        <title>Uncovering carbohydrate metabolism through a genotype-phenotype association study of 56 lactic acid bacteria genomes.</title>
        <authorList>
            <person name="Buron-Moles G."/>
            <person name="Chailyan A."/>
            <person name="Dolejs I."/>
            <person name="Forster J."/>
            <person name="Miks M.H."/>
        </authorList>
    </citation>
    <scope>NUCLEOTIDE SEQUENCE [LARGE SCALE GENOMIC DNA]</scope>
    <source>
        <strain evidence="2 3">ATCC 49373</strain>
    </source>
</reference>
<gene>
    <name evidence="2" type="ORF">C5L31_000286</name>
</gene>
<dbReference type="EMBL" id="PUFO01000066">
    <property type="protein sequence ID" value="TDG75412.1"/>
    <property type="molecule type" value="Genomic_DNA"/>
</dbReference>
<organism evidence="2 3">
    <name type="scientific">Secundilactobacillus malefermentans</name>
    <dbReference type="NCBI Taxonomy" id="176292"/>
    <lineage>
        <taxon>Bacteria</taxon>
        <taxon>Bacillati</taxon>
        <taxon>Bacillota</taxon>
        <taxon>Bacilli</taxon>
        <taxon>Lactobacillales</taxon>
        <taxon>Lactobacillaceae</taxon>
        <taxon>Secundilactobacillus</taxon>
    </lineage>
</organism>
<keyword evidence="3" id="KW-1185">Reference proteome</keyword>
<sequence length="137" mass="14967">MSFEISVNQENYEISAKVTVIGQDLLIVITGGDHPHIGDVTTLTRNDEPQTVRFPSHDGRFHKDDFVSNRIAKAIQANLPGSCTITAGIHVDGITKAQIAAAGSMADQLGNQLNDWLKTQSFGQNTPKYYDKNEAPK</sequence>
<proteinExistence type="predicted"/>
<comment type="caution">
    <text evidence="2">The sequence shown here is derived from an EMBL/GenBank/DDBJ whole genome shotgun (WGS) entry which is preliminary data.</text>
</comment>
<name>A0A4R5NL61_9LACO</name>
<dbReference type="STRING" id="1122149.FD44_GL001444"/>
<accession>A0A4R5NL61</accession>
<dbReference type="AlphaFoldDB" id="A0A4R5NL61"/>
<dbReference type="RefSeq" id="WP_010620177.1">
    <property type="nucleotide sequence ID" value="NZ_CP042371.1"/>
</dbReference>
<dbReference type="Pfam" id="PF21758">
    <property type="entry name" value="PAC_bac"/>
    <property type="match status" value="1"/>
</dbReference>